<gene>
    <name evidence="1" type="ORF">QOL99_12970</name>
</gene>
<accession>A0ABT7JJ14</accession>
<evidence type="ECO:0000313" key="2">
    <source>
        <dbReference type="Proteomes" id="UP001302059"/>
    </source>
</evidence>
<reference evidence="1 2" key="1">
    <citation type="submission" date="2023-05" db="EMBL/GenBank/DDBJ databases">
        <authorList>
            <person name="Gao F."/>
        </authorList>
    </citation>
    <scope>NUCLEOTIDE SEQUENCE [LARGE SCALE GENOMIC DNA]</scope>
    <source>
        <strain evidence="1 2">MIMF12</strain>
    </source>
</reference>
<name>A0ABT7JJ14_9DEIO</name>
<dbReference type="EMBL" id="JASNGB010000142">
    <property type="protein sequence ID" value="MDL2345057.1"/>
    <property type="molecule type" value="Genomic_DNA"/>
</dbReference>
<sequence>MPLSPTAQRALVQWLRVRRVEGHPSSSHVWSCLTGRNRGQPFSVRTVQAMTTATAKRAGPAQEEASCCWTASNACTT</sequence>
<proteinExistence type="predicted"/>
<organism evidence="1 2">
    <name type="scientific">Deinococcus rhizophilus</name>
    <dbReference type="NCBI Taxonomy" id="3049544"/>
    <lineage>
        <taxon>Bacteria</taxon>
        <taxon>Thermotogati</taxon>
        <taxon>Deinococcota</taxon>
        <taxon>Deinococci</taxon>
        <taxon>Deinococcales</taxon>
        <taxon>Deinococcaceae</taxon>
        <taxon>Deinococcus</taxon>
    </lineage>
</organism>
<keyword evidence="2" id="KW-1185">Reference proteome</keyword>
<dbReference type="InterPro" id="IPR011010">
    <property type="entry name" value="DNA_brk_join_enz"/>
</dbReference>
<dbReference type="Proteomes" id="UP001302059">
    <property type="component" value="Unassembled WGS sequence"/>
</dbReference>
<comment type="caution">
    <text evidence="1">The sequence shown here is derived from an EMBL/GenBank/DDBJ whole genome shotgun (WGS) entry which is preliminary data.</text>
</comment>
<dbReference type="RefSeq" id="WP_285524407.1">
    <property type="nucleotide sequence ID" value="NZ_JASNGB010000142.1"/>
</dbReference>
<protein>
    <submittedName>
        <fullName evidence="1">Uncharacterized protein</fullName>
    </submittedName>
</protein>
<evidence type="ECO:0000313" key="1">
    <source>
        <dbReference type="EMBL" id="MDL2345057.1"/>
    </source>
</evidence>
<dbReference type="SUPFAM" id="SSF56349">
    <property type="entry name" value="DNA breaking-rejoining enzymes"/>
    <property type="match status" value="1"/>
</dbReference>